<name>A0A9D4NHG9_DREPO</name>
<dbReference type="Proteomes" id="UP000828390">
    <property type="component" value="Unassembled WGS sequence"/>
</dbReference>
<dbReference type="EMBL" id="JAIWYP010000001">
    <property type="protein sequence ID" value="KAH3894386.1"/>
    <property type="molecule type" value="Genomic_DNA"/>
</dbReference>
<comment type="caution">
    <text evidence="1">The sequence shown here is derived from an EMBL/GenBank/DDBJ whole genome shotgun (WGS) entry which is preliminary data.</text>
</comment>
<reference evidence="1" key="1">
    <citation type="journal article" date="2019" name="bioRxiv">
        <title>The Genome of the Zebra Mussel, Dreissena polymorpha: A Resource for Invasive Species Research.</title>
        <authorList>
            <person name="McCartney M.A."/>
            <person name="Auch B."/>
            <person name="Kono T."/>
            <person name="Mallez S."/>
            <person name="Zhang Y."/>
            <person name="Obille A."/>
            <person name="Becker A."/>
            <person name="Abrahante J.E."/>
            <person name="Garbe J."/>
            <person name="Badalamenti J.P."/>
            <person name="Herman A."/>
            <person name="Mangelson H."/>
            <person name="Liachko I."/>
            <person name="Sullivan S."/>
            <person name="Sone E.D."/>
            <person name="Koren S."/>
            <person name="Silverstein K.A.T."/>
            <person name="Beckman K.B."/>
            <person name="Gohl D.M."/>
        </authorList>
    </citation>
    <scope>NUCLEOTIDE SEQUENCE</scope>
    <source>
        <strain evidence="1">Duluth1</strain>
        <tissue evidence="1">Whole animal</tissue>
    </source>
</reference>
<proteinExistence type="predicted"/>
<evidence type="ECO:0000313" key="2">
    <source>
        <dbReference type="Proteomes" id="UP000828390"/>
    </source>
</evidence>
<keyword evidence="2" id="KW-1185">Reference proteome</keyword>
<sequence length="52" mass="6022">MNQQQSSSKDSGIFKVQDPSSVQILQNKLQMQFEEIKPSNQKHSLLQQLLTY</sequence>
<gene>
    <name evidence="1" type="ORF">DPMN_018543</name>
</gene>
<organism evidence="1 2">
    <name type="scientific">Dreissena polymorpha</name>
    <name type="common">Zebra mussel</name>
    <name type="synonym">Mytilus polymorpha</name>
    <dbReference type="NCBI Taxonomy" id="45954"/>
    <lineage>
        <taxon>Eukaryota</taxon>
        <taxon>Metazoa</taxon>
        <taxon>Spiralia</taxon>
        <taxon>Lophotrochozoa</taxon>
        <taxon>Mollusca</taxon>
        <taxon>Bivalvia</taxon>
        <taxon>Autobranchia</taxon>
        <taxon>Heteroconchia</taxon>
        <taxon>Euheterodonta</taxon>
        <taxon>Imparidentia</taxon>
        <taxon>Neoheterodontei</taxon>
        <taxon>Myida</taxon>
        <taxon>Dreissenoidea</taxon>
        <taxon>Dreissenidae</taxon>
        <taxon>Dreissena</taxon>
    </lineage>
</organism>
<evidence type="ECO:0000313" key="1">
    <source>
        <dbReference type="EMBL" id="KAH3894386.1"/>
    </source>
</evidence>
<dbReference type="AlphaFoldDB" id="A0A9D4NHG9"/>
<accession>A0A9D4NHG9</accession>
<reference evidence="1" key="2">
    <citation type="submission" date="2020-11" db="EMBL/GenBank/DDBJ databases">
        <authorList>
            <person name="McCartney M.A."/>
            <person name="Auch B."/>
            <person name="Kono T."/>
            <person name="Mallez S."/>
            <person name="Becker A."/>
            <person name="Gohl D.M."/>
            <person name="Silverstein K.A.T."/>
            <person name="Koren S."/>
            <person name="Bechman K.B."/>
            <person name="Herman A."/>
            <person name="Abrahante J.E."/>
            <person name="Garbe J."/>
        </authorList>
    </citation>
    <scope>NUCLEOTIDE SEQUENCE</scope>
    <source>
        <strain evidence="1">Duluth1</strain>
        <tissue evidence="1">Whole animal</tissue>
    </source>
</reference>
<protein>
    <submittedName>
        <fullName evidence="1">Uncharacterized protein</fullName>
    </submittedName>
</protein>